<proteinExistence type="predicted"/>
<name>A0AAD8L4B2_TARER</name>
<feature type="compositionally biased region" description="Basic and acidic residues" evidence="1">
    <location>
        <begin position="13"/>
        <end position="22"/>
    </location>
</feature>
<feature type="region of interest" description="Disordered" evidence="1">
    <location>
        <begin position="53"/>
        <end position="116"/>
    </location>
</feature>
<evidence type="ECO:0000256" key="1">
    <source>
        <dbReference type="SAM" id="MobiDB-lite"/>
    </source>
</evidence>
<evidence type="ECO:0000313" key="2">
    <source>
        <dbReference type="EMBL" id="KAK1434034.1"/>
    </source>
</evidence>
<sequence length="371" mass="40245">MSVLKLTFPGKSQENRGEEEKIELRWKSGGCPIWVSEERIDWRPDFLNGVLSDEELGDVGDSIEDVESECDVEEEDEEDGEDAGCKENDHGENSYARNKSPVASTVNSPVEEVSSKVNDGAEFPRCMENSLDVDRGAAHMEKVEDSYAKHDEARDNQSQTVENGLMMEGGPKDVGDMVLEKYGPGNDDGPIEVNSDINGLGCVDVNSLKITSDDGPNMNVEQGMQSYEAIKVNNGDAISNSSVGGGESIDLNMPCTAPQYKSGGHEFRVRSTAPVGKKGFNRGGNLISIKMKDWVWTAKSRNQISTRKSSGNSLSSNQAGKKGDSTGRRSSLIGEADNTIEVGEEVGFRVQGYERQIRSMVAGEGDAIVDQ</sequence>
<feature type="compositionally biased region" description="Polar residues" evidence="1">
    <location>
        <begin position="95"/>
        <end position="108"/>
    </location>
</feature>
<dbReference type="EMBL" id="JAUHHV010000002">
    <property type="protein sequence ID" value="KAK1434034.1"/>
    <property type="molecule type" value="Genomic_DNA"/>
</dbReference>
<organism evidence="2 3">
    <name type="scientific">Tagetes erecta</name>
    <name type="common">African marigold</name>
    <dbReference type="NCBI Taxonomy" id="13708"/>
    <lineage>
        <taxon>Eukaryota</taxon>
        <taxon>Viridiplantae</taxon>
        <taxon>Streptophyta</taxon>
        <taxon>Embryophyta</taxon>
        <taxon>Tracheophyta</taxon>
        <taxon>Spermatophyta</taxon>
        <taxon>Magnoliopsida</taxon>
        <taxon>eudicotyledons</taxon>
        <taxon>Gunneridae</taxon>
        <taxon>Pentapetalae</taxon>
        <taxon>asterids</taxon>
        <taxon>campanulids</taxon>
        <taxon>Asterales</taxon>
        <taxon>Asteraceae</taxon>
        <taxon>Asteroideae</taxon>
        <taxon>Heliantheae alliance</taxon>
        <taxon>Tageteae</taxon>
        <taxon>Tagetes</taxon>
    </lineage>
</organism>
<feature type="region of interest" description="Disordered" evidence="1">
    <location>
        <begin position="147"/>
        <end position="170"/>
    </location>
</feature>
<accession>A0AAD8L4B2</accession>
<feature type="compositionally biased region" description="Polar residues" evidence="1">
    <location>
        <begin position="302"/>
        <end position="319"/>
    </location>
</feature>
<evidence type="ECO:0000313" key="3">
    <source>
        <dbReference type="Proteomes" id="UP001229421"/>
    </source>
</evidence>
<gene>
    <name evidence="2" type="ORF">QVD17_10952</name>
</gene>
<feature type="region of interest" description="Disordered" evidence="1">
    <location>
        <begin position="302"/>
        <end position="336"/>
    </location>
</feature>
<feature type="compositionally biased region" description="Basic and acidic residues" evidence="1">
    <location>
        <begin position="83"/>
        <end position="92"/>
    </location>
</feature>
<comment type="caution">
    <text evidence="2">The sequence shown here is derived from an EMBL/GenBank/DDBJ whole genome shotgun (WGS) entry which is preliminary data.</text>
</comment>
<reference evidence="2" key="1">
    <citation type="journal article" date="2023" name="bioRxiv">
        <title>Improved chromosome-level genome assembly for marigold (Tagetes erecta).</title>
        <authorList>
            <person name="Jiang F."/>
            <person name="Yuan L."/>
            <person name="Wang S."/>
            <person name="Wang H."/>
            <person name="Xu D."/>
            <person name="Wang A."/>
            <person name="Fan W."/>
        </authorList>
    </citation>
    <scope>NUCLEOTIDE SEQUENCE</scope>
    <source>
        <strain evidence="2">WSJ</strain>
        <tissue evidence="2">Leaf</tissue>
    </source>
</reference>
<feature type="compositionally biased region" description="Acidic residues" evidence="1">
    <location>
        <begin position="53"/>
        <end position="82"/>
    </location>
</feature>
<dbReference type="AlphaFoldDB" id="A0AAD8L4B2"/>
<feature type="region of interest" description="Disordered" evidence="1">
    <location>
        <begin position="1"/>
        <end position="22"/>
    </location>
</feature>
<dbReference type="Proteomes" id="UP001229421">
    <property type="component" value="Unassembled WGS sequence"/>
</dbReference>
<keyword evidence="3" id="KW-1185">Reference proteome</keyword>
<protein>
    <submittedName>
        <fullName evidence="2">Uncharacterized protein</fullName>
    </submittedName>
</protein>